<dbReference type="EMBL" id="BPLQ01003747">
    <property type="protein sequence ID" value="GIY02808.1"/>
    <property type="molecule type" value="Genomic_DNA"/>
</dbReference>
<evidence type="ECO:0000313" key="1">
    <source>
        <dbReference type="EMBL" id="GIY02808.1"/>
    </source>
</evidence>
<keyword evidence="2" id="KW-1185">Reference proteome</keyword>
<dbReference type="Proteomes" id="UP001054837">
    <property type="component" value="Unassembled WGS sequence"/>
</dbReference>
<gene>
    <name evidence="1" type="ORF">CDAR_608141</name>
</gene>
<protein>
    <submittedName>
        <fullName evidence="1">Uncharacterized protein</fullName>
    </submittedName>
</protein>
<organism evidence="1 2">
    <name type="scientific">Caerostris darwini</name>
    <dbReference type="NCBI Taxonomy" id="1538125"/>
    <lineage>
        <taxon>Eukaryota</taxon>
        <taxon>Metazoa</taxon>
        <taxon>Ecdysozoa</taxon>
        <taxon>Arthropoda</taxon>
        <taxon>Chelicerata</taxon>
        <taxon>Arachnida</taxon>
        <taxon>Araneae</taxon>
        <taxon>Araneomorphae</taxon>
        <taxon>Entelegynae</taxon>
        <taxon>Araneoidea</taxon>
        <taxon>Araneidae</taxon>
        <taxon>Caerostris</taxon>
    </lineage>
</organism>
<dbReference type="AlphaFoldDB" id="A0AAV4Q5U5"/>
<evidence type="ECO:0000313" key="2">
    <source>
        <dbReference type="Proteomes" id="UP001054837"/>
    </source>
</evidence>
<accession>A0AAV4Q5U5</accession>
<name>A0AAV4Q5U5_9ARAC</name>
<comment type="caution">
    <text evidence="1">The sequence shown here is derived from an EMBL/GenBank/DDBJ whole genome shotgun (WGS) entry which is preliminary data.</text>
</comment>
<sequence length="121" mass="13217">MTHYSSGQTPLAGGIRIKTLPILTNGHFDGPLWHLPTRSPITLQAPIVEKNPPTINKACQYASKCIELTSKAKTSLFWQKISGHYKAITQTWAWVTCTRCTPSRAKVVGGPAGTDTNDRIA</sequence>
<proteinExistence type="predicted"/>
<reference evidence="1 2" key="1">
    <citation type="submission" date="2021-06" db="EMBL/GenBank/DDBJ databases">
        <title>Caerostris darwini draft genome.</title>
        <authorList>
            <person name="Kono N."/>
            <person name="Arakawa K."/>
        </authorList>
    </citation>
    <scope>NUCLEOTIDE SEQUENCE [LARGE SCALE GENOMIC DNA]</scope>
</reference>